<dbReference type="Gene3D" id="3.40.50.1820">
    <property type="entry name" value="alpha/beta hydrolase"/>
    <property type="match status" value="1"/>
</dbReference>
<feature type="domain" description="AB hydrolase-1" evidence="1">
    <location>
        <begin position="42"/>
        <end position="291"/>
    </location>
</feature>
<dbReference type="EMBL" id="BMHK01000076">
    <property type="protein sequence ID" value="GGC17094.1"/>
    <property type="molecule type" value="Genomic_DNA"/>
</dbReference>
<reference evidence="2" key="2">
    <citation type="submission" date="2020-09" db="EMBL/GenBank/DDBJ databases">
        <authorList>
            <person name="Sun Q."/>
            <person name="Zhou Y."/>
        </authorList>
    </citation>
    <scope>NUCLEOTIDE SEQUENCE</scope>
    <source>
        <strain evidence="2">CGMCC 1.15095</strain>
    </source>
</reference>
<reference evidence="2" key="1">
    <citation type="journal article" date="2014" name="Int. J. Syst. Evol. Microbiol.">
        <title>Complete genome sequence of Corynebacterium casei LMG S-19264T (=DSM 44701T), isolated from a smear-ripened cheese.</title>
        <authorList>
            <consortium name="US DOE Joint Genome Institute (JGI-PGF)"/>
            <person name="Walter F."/>
            <person name="Albersmeier A."/>
            <person name="Kalinowski J."/>
            <person name="Ruckert C."/>
        </authorList>
    </citation>
    <scope>NUCLEOTIDE SEQUENCE</scope>
    <source>
        <strain evidence="2">CGMCC 1.15095</strain>
    </source>
</reference>
<keyword evidence="3" id="KW-1185">Reference proteome</keyword>
<gene>
    <name evidence="2" type="ORF">GCM10011494_39950</name>
</gene>
<dbReference type="InterPro" id="IPR000073">
    <property type="entry name" value="AB_hydrolase_1"/>
</dbReference>
<protein>
    <recommendedName>
        <fullName evidence="1">AB hydrolase-1 domain-containing protein</fullName>
    </recommendedName>
</protein>
<dbReference type="SUPFAM" id="SSF53474">
    <property type="entry name" value="alpha/beta-Hydrolases"/>
    <property type="match status" value="1"/>
</dbReference>
<organism evidence="2 3">
    <name type="scientific">Novosphingobium endophyticum</name>
    <dbReference type="NCBI Taxonomy" id="1955250"/>
    <lineage>
        <taxon>Bacteria</taxon>
        <taxon>Pseudomonadati</taxon>
        <taxon>Pseudomonadota</taxon>
        <taxon>Alphaproteobacteria</taxon>
        <taxon>Sphingomonadales</taxon>
        <taxon>Sphingomonadaceae</taxon>
        <taxon>Novosphingobium</taxon>
    </lineage>
</organism>
<evidence type="ECO:0000259" key="1">
    <source>
        <dbReference type="Pfam" id="PF12697"/>
    </source>
</evidence>
<comment type="caution">
    <text evidence="2">The sequence shown here is derived from an EMBL/GenBank/DDBJ whole genome shotgun (WGS) entry which is preliminary data.</text>
</comment>
<dbReference type="InterPro" id="IPR029058">
    <property type="entry name" value="AB_hydrolase_fold"/>
</dbReference>
<dbReference type="Pfam" id="PF12697">
    <property type="entry name" value="Abhydrolase_6"/>
    <property type="match status" value="1"/>
</dbReference>
<name>A0A916TVX5_9SPHN</name>
<proteinExistence type="predicted"/>
<accession>A0A916TVX5</accession>
<evidence type="ECO:0000313" key="3">
    <source>
        <dbReference type="Proteomes" id="UP000608154"/>
    </source>
</evidence>
<dbReference type="RefSeq" id="WP_188773317.1">
    <property type="nucleotide sequence ID" value="NZ_BMHK01000076.1"/>
</dbReference>
<dbReference type="AlphaFoldDB" id="A0A916TVX5"/>
<sequence>MPHESFDLRIETGTLSDGHSWSLVATVHLPDVAHNSERVPLVVCLPGGGYNRHYFSLQEPGYNEARHHMDRGVIVVALDHIRVGESDIPELQDASLEIAAEANHAVLKVILERLGAGTLRDGVPPLQPYGVVGEGQSMGGHIALLMQANHRSFDGLAMLGSSAVCTRLPAKTVGEEICLLGKDNPSEGLAALRTFDKRFAFHWEDVPEAYASADGEASTSAYWLSATTPNAGGGLVPGHLSSKAATVTVPILIGMGERDVCQDPLREVAAYMSSRDVSYIVVPRMAHMHNFAGTRTMMWKRLSAFIAQVADMRSDR</sequence>
<evidence type="ECO:0000313" key="2">
    <source>
        <dbReference type="EMBL" id="GGC17094.1"/>
    </source>
</evidence>
<dbReference type="Proteomes" id="UP000608154">
    <property type="component" value="Unassembled WGS sequence"/>
</dbReference>